<dbReference type="AlphaFoldDB" id="A0A4V1L6C0"/>
<keyword evidence="1" id="KW-0812">Transmembrane</keyword>
<keyword evidence="1" id="KW-0472">Membrane</keyword>
<protein>
    <submittedName>
        <fullName evidence="2">Uncharacterized protein</fullName>
    </submittedName>
</protein>
<feature type="transmembrane region" description="Helical" evidence="1">
    <location>
        <begin position="26"/>
        <end position="48"/>
    </location>
</feature>
<evidence type="ECO:0000256" key="1">
    <source>
        <dbReference type="SAM" id="Phobius"/>
    </source>
</evidence>
<keyword evidence="1" id="KW-1133">Transmembrane helix</keyword>
<name>A0A4V1L6C0_9BACT</name>
<feature type="transmembrane region" description="Helical" evidence="1">
    <location>
        <begin position="94"/>
        <end position="117"/>
    </location>
</feature>
<reference evidence="3" key="2">
    <citation type="submission" date="2019-02" db="EMBL/GenBank/DDBJ databases">
        <title>Granulicella sibirica sp. nov., a psychrotolerant acidobacterium isolated from an organic soil layer in forested tundra, West Siberia.</title>
        <authorList>
            <person name="Oshkin I.Y."/>
            <person name="Kulichevskaya I.S."/>
            <person name="Rijpstra W.I.C."/>
            <person name="Sinninghe Damste J.S."/>
            <person name="Rakitin A.L."/>
            <person name="Ravin N.V."/>
            <person name="Dedysh S.N."/>
        </authorList>
    </citation>
    <scope>NUCLEOTIDE SEQUENCE [LARGE SCALE GENOMIC DNA]</scope>
    <source>
        <strain evidence="3">AF10</strain>
    </source>
</reference>
<feature type="transmembrane region" description="Helical" evidence="1">
    <location>
        <begin position="162"/>
        <end position="180"/>
    </location>
</feature>
<dbReference type="OrthoDB" id="112570at2"/>
<comment type="caution">
    <text evidence="2">The sequence shown here is derived from an EMBL/GenBank/DDBJ whole genome shotgun (WGS) entry which is preliminary data.</text>
</comment>
<dbReference type="EMBL" id="RDSM01000001">
    <property type="protein sequence ID" value="RXH58734.1"/>
    <property type="molecule type" value="Genomic_DNA"/>
</dbReference>
<organism evidence="2 3">
    <name type="scientific">Granulicella sibirica</name>
    <dbReference type="NCBI Taxonomy" id="2479048"/>
    <lineage>
        <taxon>Bacteria</taxon>
        <taxon>Pseudomonadati</taxon>
        <taxon>Acidobacteriota</taxon>
        <taxon>Terriglobia</taxon>
        <taxon>Terriglobales</taxon>
        <taxon>Acidobacteriaceae</taxon>
        <taxon>Granulicella</taxon>
    </lineage>
</organism>
<feature type="transmembrane region" description="Helical" evidence="1">
    <location>
        <begin position="186"/>
        <end position="208"/>
    </location>
</feature>
<dbReference type="Proteomes" id="UP000289437">
    <property type="component" value="Unassembled WGS sequence"/>
</dbReference>
<feature type="transmembrane region" description="Helical" evidence="1">
    <location>
        <begin position="60"/>
        <end position="82"/>
    </location>
</feature>
<feature type="transmembrane region" description="Helical" evidence="1">
    <location>
        <begin position="220"/>
        <end position="240"/>
    </location>
</feature>
<proteinExistence type="predicted"/>
<keyword evidence="3" id="KW-1185">Reference proteome</keyword>
<gene>
    <name evidence="2" type="ORF">GRAN_2044</name>
</gene>
<accession>A0A4V1L6C0</accession>
<evidence type="ECO:0000313" key="3">
    <source>
        <dbReference type="Proteomes" id="UP000289437"/>
    </source>
</evidence>
<reference evidence="2 3" key="1">
    <citation type="submission" date="2018-11" db="EMBL/GenBank/DDBJ databases">
        <authorList>
            <person name="Mardanov A.V."/>
            <person name="Ravin N.V."/>
            <person name="Dedysh S.N."/>
        </authorList>
    </citation>
    <scope>NUCLEOTIDE SEQUENCE [LARGE SCALE GENOMIC DNA]</scope>
    <source>
        <strain evidence="2 3">AF10</strain>
    </source>
</reference>
<dbReference type="RefSeq" id="WP_128912677.1">
    <property type="nucleotide sequence ID" value="NZ_RDSM01000001.1"/>
</dbReference>
<evidence type="ECO:0000313" key="2">
    <source>
        <dbReference type="EMBL" id="RXH58734.1"/>
    </source>
</evidence>
<feature type="transmembrane region" description="Helical" evidence="1">
    <location>
        <begin position="129"/>
        <end position="150"/>
    </location>
</feature>
<sequence>MATETPIKLPATRRIYRPVNRTFERVFFGGMAILLCVIVFVGFSATYFRAGMIHAPLPAPILHIHGAAFTLWMVLFLIQAALISAKRVQWHRSLGTVAFCLPPIMVVLGFIAAVDALHRGVHIGPLDPAVSAATPLLGITTFAGIIYASWRTRRQPDSHKRLILLATIGLVDAALGRFPWSRMHFSPAAGAVTGLGILVLMVIAYDLISLHRLHRSTMWAAPLTFAVGALAVPIGMTPAWHHLAAFLDRTIGPHI</sequence>